<reference evidence="1" key="1">
    <citation type="submission" date="2021-02" db="EMBL/GenBank/DDBJ databases">
        <authorList>
            <person name="Nowell W R."/>
        </authorList>
    </citation>
    <scope>NUCLEOTIDE SEQUENCE</scope>
</reference>
<evidence type="ECO:0000313" key="2">
    <source>
        <dbReference type="Proteomes" id="UP000663873"/>
    </source>
</evidence>
<feature type="non-terminal residue" evidence="1">
    <location>
        <position position="1"/>
    </location>
</feature>
<evidence type="ECO:0000313" key="1">
    <source>
        <dbReference type="EMBL" id="CAF4887399.1"/>
    </source>
</evidence>
<protein>
    <submittedName>
        <fullName evidence="1">Uncharacterized protein</fullName>
    </submittedName>
</protein>
<dbReference type="AlphaFoldDB" id="A0A821UBT6"/>
<comment type="caution">
    <text evidence="1">The sequence shown here is derived from an EMBL/GenBank/DDBJ whole genome shotgun (WGS) entry which is preliminary data.</text>
</comment>
<sequence length="63" mass="6752">GGRCESSCSPGTFGHMCLQKCQCTGDNICHPRTGECHSSSCNGDSKCLLEQQRKKSLISSCPE</sequence>
<keyword evidence="2" id="KW-1185">Reference proteome</keyword>
<feature type="non-terminal residue" evidence="1">
    <location>
        <position position="63"/>
    </location>
</feature>
<dbReference type="Gene3D" id="2.170.300.10">
    <property type="entry name" value="Tie2 ligand-binding domain superfamily"/>
    <property type="match status" value="1"/>
</dbReference>
<proteinExistence type="predicted"/>
<accession>A0A821UBT6</accession>
<organism evidence="1 2">
    <name type="scientific">Rotaria socialis</name>
    <dbReference type="NCBI Taxonomy" id="392032"/>
    <lineage>
        <taxon>Eukaryota</taxon>
        <taxon>Metazoa</taxon>
        <taxon>Spiralia</taxon>
        <taxon>Gnathifera</taxon>
        <taxon>Rotifera</taxon>
        <taxon>Eurotatoria</taxon>
        <taxon>Bdelloidea</taxon>
        <taxon>Philodinida</taxon>
        <taxon>Philodinidae</taxon>
        <taxon>Rotaria</taxon>
    </lineage>
</organism>
<name>A0A821UBT6_9BILA</name>
<dbReference type="Proteomes" id="UP000663873">
    <property type="component" value="Unassembled WGS sequence"/>
</dbReference>
<gene>
    <name evidence="1" type="ORF">UJA718_LOCUS44967</name>
</gene>
<dbReference type="EMBL" id="CAJOBP010072397">
    <property type="protein sequence ID" value="CAF4887399.1"/>
    <property type="molecule type" value="Genomic_DNA"/>
</dbReference>